<evidence type="ECO:0000259" key="4">
    <source>
        <dbReference type="PROSITE" id="PS01178"/>
    </source>
</evidence>
<keyword evidence="3" id="KW-1015">Disulfide bond</keyword>
<dbReference type="Proteomes" id="UP001205998">
    <property type="component" value="Unassembled WGS sequence"/>
</dbReference>
<dbReference type="Pfam" id="PF01821">
    <property type="entry name" value="ANATO"/>
    <property type="match status" value="1"/>
</dbReference>
<feature type="non-terminal residue" evidence="5">
    <location>
        <position position="1"/>
    </location>
</feature>
<proteinExistence type="predicted"/>
<dbReference type="SMART" id="SM01419">
    <property type="entry name" value="Thiol-ester_cl"/>
    <property type="match status" value="1"/>
</dbReference>
<comment type="subcellular location">
    <subcellularLocation>
        <location evidence="1">Secreted</location>
    </subcellularLocation>
</comment>
<evidence type="ECO:0000256" key="3">
    <source>
        <dbReference type="ARBA" id="ARBA00023157"/>
    </source>
</evidence>
<dbReference type="Gene3D" id="1.50.10.20">
    <property type="match status" value="1"/>
</dbReference>
<dbReference type="GO" id="GO:0005615">
    <property type="term" value="C:extracellular space"/>
    <property type="evidence" value="ECO:0007669"/>
    <property type="project" value="InterPro"/>
</dbReference>
<feature type="domain" description="Anaphylatoxin-like" evidence="4">
    <location>
        <begin position="9"/>
        <end position="44"/>
    </location>
</feature>
<dbReference type="FunFam" id="2.60.40.10:FF:000155">
    <property type="entry name" value="complement C3 isoform X1"/>
    <property type="match status" value="1"/>
</dbReference>
<dbReference type="PROSITE" id="PS01178">
    <property type="entry name" value="ANAPHYLATOXIN_2"/>
    <property type="match status" value="1"/>
</dbReference>
<accession>A0AAD5AVZ6</accession>
<dbReference type="Gene3D" id="2.60.40.10">
    <property type="entry name" value="Immunoglobulins"/>
    <property type="match status" value="1"/>
</dbReference>
<dbReference type="InterPro" id="IPR019742">
    <property type="entry name" value="MacrogloblnA2_CS"/>
</dbReference>
<dbReference type="SMART" id="SM00104">
    <property type="entry name" value="ANATO"/>
    <property type="match status" value="1"/>
</dbReference>
<dbReference type="PANTHER" id="PTHR11412">
    <property type="entry name" value="MACROGLOBULIN / COMPLEMENT"/>
    <property type="match status" value="1"/>
</dbReference>
<dbReference type="InterPro" id="IPR008930">
    <property type="entry name" value="Terpenoid_cyclase/PrenylTrfase"/>
</dbReference>
<dbReference type="Gene3D" id="1.20.91.20">
    <property type="entry name" value="Anaphylotoxins (complement system)"/>
    <property type="match status" value="1"/>
</dbReference>
<dbReference type="InterPro" id="IPR000020">
    <property type="entry name" value="Anaphylatoxin/fibulin"/>
</dbReference>
<protein>
    <submittedName>
        <fullName evidence="5">Complement C3</fullName>
    </submittedName>
</protein>
<sequence length="422" mass="47563">KYNDKLKKCCRDGLVENLLGYTCGRRAEYIEGEVECRQAFLHCCQKLADVRKAAVQEELHFARSEEKEANEMSDEIISRSEFPESWMWDKEDIPSGTNVKIRDVTLPDSITNWVFTAVSISQEGICVANPYELIVKKNFFIDLKLPYSTSVNEQIEIKVVIHNLNNKPLTKVFVELKETEDICSMASFKEKYRTTVSVDKQSSNAVSFVIIPLKAGNHKIEVKAFDLVSQMTDGVEKKLKVVCNNNLCHAASLYLAGGQQRSDISRPFLNNQMPDTDAHTYIAVRGRPLSQMTEEAISGRGLETLIKQPSGCGEQNLMAMVLPLIATHYLDKTNQWSDVGVDKRTEALGHISTGIQTELTYQQDDRSFGMWSNTRGSTWLTAYVVKMFSLAYDLVTVNNEVICDAATWLVTKTKSSEGMFTE</sequence>
<dbReference type="Gene3D" id="2.60.120.1540">
    <property type="match status" value="1"/>
</dbReference>
<dbReference type="GO" id="GO:0004866">
    <property type="term" value="F:endopeptidase inhibitor activity"/>
    <property type="evidence" value="ECO:0007669"/>
    <property type="project" value="InterPro"/>
</dbReference>
<dbReference type="PROSITE" id="PS01177">
    <property type="entry name" value="ANAPHYLATOXIN_1"/>
    <property type="match status" value="1"/>
</dbReference>
<organism evidence="5 6">
    <name type="scientific">Silurus asotus</name>
    <name type="common">Amur catfish</name>
    <name type="synonym">Parasilurus asotus</name>
    <dbReference type="NCBI Taxonomy" id="30991"/>
    <lineage>
        <taxon>Eukaryota</taxon>
        <taxon>Metazoa</taxon>
        <taxon>Chordata</taxon>
        <taxon>Craniata</taxon>
        <taxon>Vertebrata</taxon>
        <taxon>Euteleostomi</taxon>
        <taxon>Actinopterygii</taxon>
        <taxon>Neopterygii</taxon>
        <taxon>Teleostei</taxon>
        <taxon>Ostariophysi</taxon>
        <taxon>Siluriformes</taxon>
        <taxon>Siluridae</taxon>
        <taxon>Silurus</taxon>
    </lineage>
</organism>
<evidence type="ECO:0000313" key="6">
    <source>
        <dbReference type="Proteomes" id="UP001205998"/>
    </source>
</evidence>
<dbReference type="InterPro" id="IPR047565">
    <property type="entry name" value="Alpha-macroglob_thiol-ester_cl"/>
</dbReference>
<dbReference type="PROSITE" id="PS00477">
    <property type="entry name" value="ALPHA_2_MACROGLOBULIN"/>
    <property type="match status" value="1"/>
</dbReference>
<dbReference type="AlphaFoldDB" id="A0AAD5AVZ6"/>
<keyword evidence="6" id="KW-1185">Reference proteome</keyword>
<gene>
    <name evidence="5" type="ORF">C0J50_17268</name>
</gene>
<name>A0AAD5AVZ6_SILAS</name>
<dbReference type="Pfam" id="PF07678">
    <property type="entry name" value="TED_complement"/>
    <property type="match status" value="1"/>
</dbReference>
<dbReference type="InterPro" id="IPR001599">
    <property type="entry name" value="Macroglobln_a2"/>
</dbReference>
<reference evidence="5" key="1">
    <citation type="submission" date="2018-07" db="EMBL/GenBank/DDBJ databases">
        <title>Comparative genomics of catfishes provides insights into carnivory and benthic adaptation.</title>
        <authorList>
            <person name="Zhang Y."/>
            <person name="Wang D."/>
            <person name="Peng Z."/>
            <person name="Zheng S."/>
            <person name="Shao F."/>
            <person name="Tao W."/>
        </authorList>
    </citation>
    <scope>NUCLEOTIDE SEQUENCE</scope>
    <source>
        <strain evidence="5">Chongqing</strain>
    </source>
</reference>
<dbReference type="PANTHER" id="PTHR11412:SF81">
    <property type="entry name" value="COMPLEMENT C3"/>
    <property type="match status" value="1"/>
</dbReference>
<evidence type="ECO:0000256" key="2">
    <source>
        <dbReference type="ARBA" id="ARBA00022525"/>
    </source>
</evidence>
<dbReference type="EMBL" id="MU551603">
    <property type="protein sequence ID" value="KAI5623481.1"/>
    <property type="molecule type" value="Genomic_DNA"/>
</dbReference>
<dbReference type="InterPro" id="IPR013783">
    <property type="entry name" value="Ig-like_fold"/>
</dbReference>
<dbReference type="SMART" id="SM01360">
    <property type="entry name" value="A2M"/>
    <property type="match status" value="1"/>
</dbReference>
<feature type="non-terminal residue" evidence="5">
    <location>
        <position position="422"/>
    </location>
</feature>
<dbReference type="InterPro" id="IPR050473">
    <property type="entry name" value="A2M/Complement_sys"/>
</dbReference>
<dbReference type="Pfam" id="PF00207">
    <property type="entry name" value="A2M"/>
    <property type="match status" value="1"/>
</dbReference>
<dbReference type="CDD" id="cd00017">
    <property type="entry name" value="ANATO"/>
    <property type="match status" value="1"/>
</dbReference>
<evidence type="ECO:0000256" key="1">
    <source>
        <dbReference type="ARBA" id="ARBA00004613"/>
    </source>
</evidence>
<dbReference type="InterPro" id="IPR018081">
    <property type="entry name" value="Anaphylatoxin_comp_syst"/>
</dbReference>
<dbReference type="InterPro" id="IPR011626">
    <property type="entry name" value="Alpha-macroglobulin_TED"/>
</dbReference>
<dbReference type="SUPFAM" id="SSF48239">
    <property type="entry name" value="Terpenoid cyclases/Protein prenyltransferases"/>
    <property type="match status" value="1"/>
</dbReference>
<dbReference type="Gene3D" id="2.20.130.20">
    <property type="match status" value="1"/>
</dbReference>
<evidence type="ECO:0000313" key="5">
    <source>
        <dbReference type="EMBL" id="KAI5623481.1"/>
    </source>
</evidence>
<keyword evidence="2" id="KW-0964">Secreted</keyword>
<dbReference type="SUPFAM" id="SSF47686">
    <property type="entry name" value="Anaphylotoxins (complement system)"/>
    <property type="match status" value="1"/>
</dbReference>
<comment type="caution">
    <text evidence="5">The sequence shown here is derived from an EMBL/GenBank/DDBJ whole genome shotgun (WGS) entry which is preliminary data.</text>
</comment>